<organism evidence="2 3">
    <name type="scientific">Sulfuritortus calidifontis</name>
    <dbReference type="NCBI Taxonomy" id="1914471"/>
    <lineage>
        <taxon>Bacteria</taxon>
        <taxon>Pseudomonadati</taxon>
        <taxon>Pseudomonadota</taxon>
        <taxon>Betaproteobacteria</taxon>
        <taxon>Nitrosomonadales</taxon>
        <taxon>Thiobacillaceae</taxon>
        <taxon>Sulfuritortus</taxon>
    </lineage>
</organism>
<keyword evidence="1" id="KW-0812">Transmembrane</keyword>
<dbReference type="SUPFAM" id="SSF82866">
    <property type="entry name" value="Multidrug efflux transporter AcrB transmembrane domain"/>
    <property type="match status" value="2"/>
</dbReference>
<dbReference type="EMBL" id="SLZY01000005">
    <property type="protein sequence ID" value="TCS72363.1"/>
    <property type="molecule type" value="Genomic_DNA"/>
</dbReference>
<feature type="transmembrane region" description="Helical" evidence="1">
    <location>
        <begin position="559"/>
        <end position="577"/>
    </location>
</feature>
<dbReference type="OrthoDB" id="9177212at2"/>
<dbReference type="SUPFAM" id="SSF82714">
    <property type="entry name" value="Multidrug efflux transporter AcrB TolC docking domain, DN and DC subdomains"/>
    <property type="match status" value="2"/>
</dbReference>
<dbReference type="AlphaFoldDB" id="A0A4R3JYK8"/>
<keyword evidence="1" id="KW-1133">Transmembrane helix</keyword>
<feature type="transmembrane region" description="Helical" evidence="1">
    <location>
        <begin position="464"/>
        <end position="493"/>
    </location>
</feature>
<dbReference type="GO" id="GO:0005886">
    <property type="term" value="C:plasma membrane"/>
    <property type="evidence" value="ECO:0007669"/>
    <property type="project" value="TreeGrafter"/>
</dbReference>
<gene>
    <name evidence="2" type="ORF">EDC61_10517</name>
</gene>
<dbReference type="InterPro" id="IPR027463">
    <property type="entry name" value="AcrB_DN_DC_subdom"/>
</dbReference>
<dbReference type="PRINTS" id="PR00702">
    <property type="entry name" value="ACRIFLAVINRP"/>
</dbReference>
<dbReference type="Proteomes" id="UP000295135">
    <property type="component" value="Unassembled WGS sequence"/>
</dbReference>
<feature type="transmembrane region" description="Helical" evidence="1">
    <location>
        <begin position="386"/>
        <end position="406"/>
    </location>
</feature>
<dbReference type="Gene3D" id="3.30.70.1320">
    <property type="entry name" value="Multidrug efflux transporter AcrB pore domain like"/>
    <property type="match status" value="1"/>
</dbReference>
<reference evidence="2 3" key="1">
    <citation type="submission" date="2019-03" db="EMBL/GenBank/DDBJ databases">
        <title>Genomic Encyclopedia of Type Strains, Phase IV (KMG-IV): sequencing the most valuable type-strain genomes for metagenomic binning, comparative biology and taxonomic classification.</title>
        <authorList>
            <person name="Goeker M."/>
        </authorList>
    </citation>
    <scope>NUCLEOTIDE SEQUENCE [LARGE SCALE GENOMIC DNA]</scope>
    <source>
        <strain evidence="2 3">DSM 103923</strain>
    </source>
</reference>
<keyword evidence="3" id="KW-1185">Reference proteome</keyword>
<feature type="transmembrane region" description="Helical" evidence="1">
    <location>
        <begin position="985"/>
        <end position="1007"/>
    </location>
</feature>
<dbReference type="Pfam" id="PF00873">
    <property type="entry name" value="ACR_tran"/>
    <property type="match status" value="1"/>
</dbReference>
<feature type="transmembrane region" description="Helical" evidence="1">
    <location>
        <begin position="333"/>
        <end position="352"/>
    </location>
</feature>
<dbReference type="PANTHER" id="PTHR32063:SF0">
    <property type="entry name" value="SWARMING MOTILITY PROTEIN SWRC"/>
    <property type="match status" value="1"/>
</dbReference>
<evidence type="ECO:0000313" key="2">
    <source>
        <dbReference type="EMBL" id="TCS72363.1"/>
    </source>
</evidence>
<feature type="transmembrane region" description="Helical" evidence="1">
    <location>
        <begin position="910"/>
        <end position="930"/>
    </location>
</feature>
<feature type="transmembrane region" description="Helical" evidence="1">
    <location>
        <begin position="1013"/>
        <end position="1039"/>
    </location>
</feature>
<evidence type="ECO:0000256" key="1">
    <source>
        <dbReference type="SAM" id="Phobius"/>
    </source>
</evidence>
<proteinExistence type="predicted"/>
<dbReference type="GO" id="GO:0042910">
    <property type="term" value="F:xenobiotic transmembrane transporter activity"/>
    <property type="evidence" value="ECO:0007669"/>
    <property type="project" value="TreeGrafter"/>
</dbReference>
<evidence type="ECO:0000313" key="3">
    <source>
        <dbReference type="Proteomes" id="UP000295135"/>
    </source>
</evidence>
<dbReference type="SUPFAM" id="SSF82693">
    <property type="entry name" value="Multidrug efflux transporter AcrB pore domain, PN1, PN2, PC1 and PC2 subdomains"/>
    <property type="match status" value="3"/>
</dbReference>
<feature type="transmembrane region" description="Helical" evidence="1">
    <location>
        <begin position="359"/>
        <end position="380"/>
    </location>
</feature>
<name>A0A4R3JYK8_9PROT</name>
<accession>A0A4R3JYK8</accession>
<comment type="caution">
    <text evidence="2">The sequence shown here is derived from an EMBL/GenBank/DDBJ whole genome shotgun (WGS) entry which is preliminary data.</text>
</comment>
<dbReference type="Gene3D" id="3.30.70.1440">
    <property type="entry name" value="Multidrug efflux transporter AcrB pore domain"/>
    <property type="match status" value="1"/>
</dbReference>
<feature type="transmembrane region" description="Helical" evidence="1">
    <location>
        <begin position="884"/>
        <end position="903"/>
    </location>
</feature>
<dbReference type="Gene3D" id="1.20.1640.10">
    <property type="entry name" value="Multidrug efflux transporter AcrB transmembrane domain"/>
    <property type="match status" value="3"/>
</dbReference>
<protein>
    <submittedName>
        <fullName evidence="2">HAE1 family hydrophobic/amphiphilic exporter-1</fullName>
    </submittedName>
</protein>
<feature type="transmembrane region" description="Helical" evidence="1">
    <location>
        <begin position="499"/>
        <end position="523"/>
    </location>
</feature>
<dbReference type="InterPro" id="IPR001036">
    <property type="entry name" value="Acrflvin-R"/>
</dbReference>
<feature type="transmembrane region" description="Helical" evidence="1">
    <location>
        <begin position="936"/>
        <end position="957"/>
    </location>
</feature>
<dbReference type="RefSeq" id="WP_126463366.1">
    <property type="nucleotide sequence ID" value="NZ_AP018721.1"/>
</dbReference>
<dbReference type="Gene3D" id="3.30.2090.10">
    <property type="entry name" value="Multidrug efflux transporter AcrB TolC docking domain, DN and DC subdomains"/>
    <property type="match status" value="2"/>
</dbReference>
<keyword evidence="1" id="KW-0472">Membrane</keyword>
<feature type="transmembrane region" description="Helical" evidence="1">
    <location>
        <begin position="12"/>
        <end position="34"/>
    </location>
</feature>
<sequence length="1049" mass="114030">MTLPELSIRRHVLAWMLSGVLLLFGIISFLRIGIDRFPYIEFPIISITTTQKGANPDVVDASITSVIETAVNSTPGIQHINSTSSPGVSIVAITFDLDKDIDVAFNEVQAKVNQVLKSLPQDADPPVVAKVATNASPIFWVALQGDRTQQQLNQYARNVVKKRLETVAGVGEVRLGGRRDRTIRVNLDPQRMAALGVTAQDLVNAFNREHIQQPGGFVTGQSSEYLLKLDLEFHTTDALEEMVVAYRNGAPIKLKQVAEVEDGLSDYRQLARFNGKPTVGIGIVKVANTNTVEIIKNIKTKLDQEIIPQLPPGMTLTIASDDSLFIQQMVDSLMNHLVEGTVLAALIVLLFLKSWRSTLIISLAIPVSLLGAIAVIYFFGYTFNSLTLLALLLLIGVVVDDAIVVLENIYRHREMAIDVSAQANPGEAGVKPADAGGRSQNIYRHREAIDPDPVSAALAGSREVVFAVLAATLSLVSIFAPVIFMGGIIGMFFQSFAVVVTFGVLVSLFVSLTLTPMLCARYLTVQKRHGRLYQALDAAFQRMDEAYRRLLGYAMGHRWKIVIATVLVVLSSGWFFVNTGKTFVPEEDEGRFLVFVKTPLGSSIDYTSGRLAEVEKVLARHPEINTYFAAIGLGQAGQVNEAFASVRMVPPDRRTLKQYELIPRLKQELAQIPGARVFPAPIPIVGGQRGEALQFVVSGPNLQEVGRLAKLMQDKLSADPGIGRLDMNLQLDLPQIRMNLDRTRANSLGLSANDVALAVNLLTGGIDVARFNDEPGDGERYYVRLKAQDGEFTRPTDLANIYLRAANGELVRIDTIAQFEETLGPAVIGRMDLQYAAQFFGSPTIPLGEAVSRIQEAATGLLPPGYTVKMVGQAEEFQKTAQNMAFAFVLALVLLYMVLASQFNSFLQPLIIMVAQPLAIIGGVVALWLTGHTINIYSMIGLVLLIGLVAKNSILLVDLANQRRSEGMTIDAALLEACPIRLRPVLMTSFTVILALLPAALGLGAGAETNGPLAVAVIGGMLSSTLLTLVVVPAVYSLVENWVARRRKA</sequence>
<dbReference type="Gene3D" id="3.30.70.1430">
    <property type="entry name" value="Multidrug efflux transporter AcrB pore domain"/>
    <property type="match status" value="2"/>
</dbReference>
<dbReference type="PANTHER" id="PTHR32063">
    <property type="match status" value="1"/>
</dbReference>